<evidence type="ECO:0000256" key="2">
    <source>
        <dbReference type="ARBA" id="ARBA00022525"/>
    </source>
</evidence>
<protein>
    <submittedName>
        <fullName evidence="7">LPXTG cell wall anchor domain-containing protein</fullName>
    </submittedName>
</protein>
<accession>A0ABT4K4A9</accession>
<evidence type="ECO:0000256" key="5">
    <source>
        <dbReference type="SAM" id="MobiDB-lite"/>
    </source>
</evidence>
<feature type="compositionally biased region" description="Basic and acidic residues" evidence="5">
    <location>
        <begin position="271"/>
        <end position="299"/>
    </location>
</feature>
<evidence type="ECO:0000313" key="8">
    <source>
        <dbReference type="Proteomes" id="UP001211420"/>
    </source>
</evidence>
<dbReference type="Proteomes" id="UP001211420">
    <property type="component" value="Unassembled WGS sequence"/>
</dbReference>
<keyword evidence="3" id="KW-0732">Signal</keyword>
<dbReference type="Gene3D" id="3.10.20.890">
    <property type="match status" value="6"/>
</dbReference>
<dbReference type="Pfam" id="PF00746">
    <property type="entry name" value="Gram_pos_anchor"/>
    <property type="match status" value="1"/>
</dbReference>
<sequence>KDLTPDQTIKRYDFGEPLFNEGEDKSFNSDFDKVPVKGDGDLTDGQKQEVKTNITKSNPDKGITNIEVKGDGSTTVTFEDGTTKELTPDQTIKRYDVGEPLTNPGEDKNFDGNFDKVPVKGDGDLTDEQKQAVKENITKSNPDKGITNIEVKGNGSTTVTFEDGTTKDLTPDQTIKRYELGDPLFNEGKDKNFDGNFDKVPVKGDGDLTDEQKQEVKTNITKSNPDKGITNIEVKGDGSTTVTFEDGTIKDLTPDQTIKRYELGDPLFNEGEDKNFDGNFDKVPVKGDGDLTDEQKEAVKTNITKSNPDKGITNIEVKGDGSTTVTFEDGTTKDLTPDQTIKRYELGDPLFNEGEDKNFDGNFDKVPVKGDGDLTDKQKQEVKTNITKSNPDKSITNIEVKGDGSTTVTFEDGTTKDLKPDQTIKRYELGDPLFNEDEDKNFDGNFDKVPVKGDGDLTDEQKEAVKTNITKSNPDKGITNIEVKGDGSTTVTFKDGTTKELTPDQTIKRYELGDPLFTDETNNGSQTNSDKDTNKSTKNDKVHNLTSAKGTSGNSTITKSSAKTLPQTGENKVGLEMLGLSLLGLAGMLFISKKKKD</sequence>
<feature type="region of interest" description="Disordered" evidence="5">
    <location>
        <begin position="55"/>
        <end position="125"/>
    </location>
</feature>
<gene>
    <name evidence="7" type="ORF">L2772_08640</name>
</gene>
<reference evidence="7 8" key="1">
    <citation type="submission" date="2022-01" db="EMBL/GenBank/DDBJ databases">
        <title>VMRC isolate genome collection.</title>
        <authorList>
            <person name="France M."/>
            <person name="Rutt L."/>
            <person name="Humphrys M."/>
            <person name="Ravel J."/>
        </authorList>
    </citation>
    <scope>NUCLEOTIDE SEQUENCE [LARGE SCALE GENOMIC DNA]</scope>
    <source>
        <strain evidence="7 8">C0172B4</strain>
    </source>
</reference>
<evidence type="ECO:0000256" key="4">
    <source>
        <dbReference type="ARBA" id="ARBA00023088"/>
    </source>
</evidence>
<feature type="non-terminal residue" evidence="7">
    <location>
        <position position="1"/>
    </location>
</feature>
<evidence type="ECO:0000259" key="6">
    <source>
        <dbReference type="PROSITE" id="PS50847"/>
    </source>
</evidence>
<dbReference type="PROSITE" id="PS50847">
    <property type="entry name" value="GRAM_POS_ANCHORING"/>
    <property type="match status" value="1"/>
</dbReference>
<feature type="compositionally biased region" description="Basic and acidic residues" evidence="5">
    <location>
        <begin position="105"/>
        <end position="125"/>
    </location>
</feature>
<feature type="region of interest" description="Disordered" evidence="5">
    <location>
        <begin position="348"/>
        <end position="380"/>
    </location>
</feature>
<feature type="compositionally biased region" description="Basic and acidic residues" evidence="5">
    <location>
        <begin position="441"/>
        <end position="465"/>
    </location>
</feature>
<feature type="compositionally biased region" description="Basic and acidic residues" evidence="5">
    <location>
        <begin position="354"/>
        <end position="380"/>
    </location>
</feature>
<feature type="compositionally biased region" description="Basic and acidic residues" evidence="5">
    <location>
        <begin position="81"/>
        <end position="97"/>
    </location>
</feature>
<feature type="compositionally biased region" description="Basic and acidic residues" evidence="5">
    <location>
        <begin position="164"/>
        <end position="180"/>
    </location>
</feature>
<feature type="region of interest" description="Disordered" evidence="5">
    <location>
        <begin position="139"/>
        <end position="241"/>
    </location>
</feature>
<dbReference type="InterPro" id="IPR019931">
    <property type="entry name" value="LPXTG_anchor"/>
</dbReference>
<keyword evidence="1" id="KW-0134">Cell wall</keyword>
<dbReference type="RefSeq" id="WP_269255230.1">
    <property type="nucleotide sequence ID" value="NZ_JAKHFJ010000031.1"/>
</dbReference>
<name>A0ABT4K4A9_9LACO</name>
<feature type="compositionally biased region" description="Polar residues" evidence="5">
    <location>
        <begin position="544"/>
        <end position="570"/>
    </location>
</feature>
<dbReference type="InterPro" id="IPR044024">
    <property type="entry name" value="aRib"/>
</dbReference>
<evidence type="ECO:0000256" key="3">
    <source>
        <dbReference type="ARBA" id="ARBA00022729"/>
    </source>
</evidence>
<feature type="compositionally biased region" description="Basic and acidic residues" evidence="5">
    <location>
        <begin position="496"/>
        <end position="512"/>
    </location>
</feature>
<organism evidence="7 8">
    <name type="scientific">Lactobacillus mulieris</name>
    <dbReference type="NCBI Taxonomy" id="2508708"/>
    <lineage>
        <taxon>Bacteria</taxon>
        <taxon>Bacillati</taxon>
        <taxon>Bacillota</taxon>
        <taxon>Bacilli</taxon>
        <taxon>Lactobacillales</taxon>
        <taxon>Lactobacillaceae</taxon>
        <taxon>Lactobacillus</taxon>
    </lineage>
</organism>
<evidence type="ECO:0000256" key="1">
    <source>
        <dbReference type="ARBA" id="ARBA00022512"/>
    </source>
</evidence>
<proteinExistence type="predicted"/>
<keyword evidence="2" id="KW-0964">Secreted</keyword>
<feature type="region of interest" description="Disordered" evidence="5">
    <location>
        <begin position="429"/>
        <end position="571"/>
    </location>
</feature>
<keyword evidence="8" id="KW-1185">Reference proteome</keyword>
<feature type="compositionally biased region" description="Basic and acidic residues" evidence="5">
    <location>
        <begin position="529"/>
        <end position="543"/>
    </location>
</feature>
<comment type="caution">
    <text evidence="7">The sequence shown here is derived from an EMBL/GenBank/DDBJ whole genome shotgun (WGS) entry which is preliminary data.</text>
</comment>
<feature type="region of interest" description="Disordered" evidence="5">
    <location>
        <begin position="266"/>
        <end position="335"/>
    </location>
</feature>
<evidence type="ECO:0000313" key="7">
    <source>
        <dbReference type="EMBL" id="MCZ3622906.1"/>
    </source>
</evidence>
<feature type="compositionally biased region" description="Basic and acidic residues" evidence="5">
    <location>
        <begin position="187"/>
        <end position="216"/>
    </location>
</feature>
<feature type="domain" description="Gram-positive cocci surface proteins LPxTG" evidence="6">
    <location>
        <begin position="565"/>
        <end position="597"/>
    </location>
</feature>
<keyword evidence="4" id="KW-0572">Peptidoglycan-anchor</keyword>
<dbReference type="EMBL" id="JAKHPW010000025">
    <property type="protein sequence ID" value="MCZ3622906.1"/>
    <property type="molecule type" value="Genomic_DNA"/>
</dbReference>
<dbReference type="NCBIfam" id="TIGR01167">
    <property type="entry name" value="LPXTG_anchor"/>
    <property type="match status" value="1"/>
</dbReference>
<dbReference type="Pfam" id="PF18938">
    <property type="entry name" value="aRib"/>
    <property type="match status" value="6"/>
</dbReference>